<keyword evidence="2" id="KW-1185">Reference proteome</keyword>
<organism evidence="1 2">
    <name type="scientific">Muricoccus vinaceus</name>
    <dbReference type="NCBI Taxonomy" id="424704"/>
    <lineage>
        <taxon>Bacteria</taxon>
        <taxon>Pseudomonadati</taxon>
        <taxon>Pseudomonadota</taxon>
        <taxon>Alphaproteobacteria</taxon>
        <taxon>Acetobacterales</taxon>
        <taxon>Roseomonadaceae</taxon>
        <taxon>Muricoccus</taxon>
    </lineage>
</organism>
<evidence type="ECO:0000313" key="1">
    <source>
        <dbReference type="EMBL" id="MFC0384355.1"/>
    </source>
</evidence>
<name>A0ABV6INL2_9PROT</name>
<reference evidence="1 2" key="1">
    <citation type="submission" date="2024-09" db="EMBL/GenBank/DDBJ databases">
        <authorList>
            <person name="Sun Q."/>
            <person name="Mori K."/>
        </authorList>
    </citation>
    <scope>NUCLEOTIDE SEQUENCE [LARGE SCALE GENOMIC DNA]</scope>
    <source>
        <strain evidence="1 2">CCM 7468</strain>
    </source>
</reference>
<protein>
    <submittedName>
        <fullName evidence="1">RusA family crossover junction endodeoxyribonuclease</fullName>
    </submittedName>
</protein>
<accession>A0ABV6INL2</accession>
<dbReference type="Gene3D" id="3.30.1330.70">
    <property type="entry name" value="Holliday junction resolvase RusA"/>
    <property type="match status" value="1"/>
</dbReference>
<dbReference type="InterPro" id="IPR036614">
    <property type="entry name" value="RusA-like_sf"/>
</dbReference>
<gene>
    <name evidence="1" type="ORF">ACFFIC_02175</name>
</gene>
<dbReference type="EMBL" id="JBHLVZ010000002">
    <property type="protein sequence ID" value="MFC0384355.1"/>
    <property type="molecule type" value="Genomic_DNA"/>
</dbReference>
<evidence type="ECO:0000313" key="2">
    <source>
        <dbReference type="Proteomes" id="UP001589789"/>
    </source>
</evidence>
<comment type="caution">
    <text evidence="1">The sequence shown here is derived from an EMBL/GenBank/DDBJ whole genome shotgun (WGS) entry which is preliminary data.</text>
</comment>
<dbReference type="Proteomes" id="UP001589789">
    <property type="component" value="Unassembled WGS sequence"/>
</dbReference>
<dbReference type="RefSeq" id="WP_377048404.1">
    <property type="nucleotide sequence ID" value="NZ_JBHLVZ010000002.1"/>
</dbReference>
<sequence>MEGSADITLLLPEPPSTNRMWRNVVIGGAPRTLKAKPYREWLDAAARVVAEQSHADRIEGGYRIRITAPKQRRDLGNNEKPINDLLQAAGVVRDDKACEVITIRRDLARELGHLLVELWAV</sequence>
<proteinExistence type="predicted"/>
<dbReference type="SUPFAM" id="SSF103084">
    <property type="entry name" value="Holliday junction resolvase RusA"/>
    <property type="match status" value="1"/>
</dbReference>